<dbReference type="Proteomes" id="UP000230842">
    <property type="component" value="Unassembled WGS sequence"/>
</dbReference>
<dbReference type="PANTHER" id="PTHR10900">
    <property type="entry name" value="PERIOSTIN-RELATED"/>
    <property type="match status" value="1"/>
</dbReference>
<dbReference type="InterPro" id="IPR000782">
    <property type="entry name" value="FAS1_domain"/>
</dbReference>
<dbReference type="InterPro" id="IPR050904">
    <property type="entry name" value="Adhesion/Biosynth-related"/>
</dbReference>
<comment type="caution">
    <text evidence="5">The sequence shown here is derived from an EMBL/GenBank/DDBJ whole genome shotgun (WGS) entry which is preliminary data.</text>
</comment>
<evidence type="ECO:0000313" key="5">
    <source>
        <dbReference type="EMBL" id="PJJ53949.1"/>
    </source>
</evidence>
<dbReference type="Gene3D" id="2.30.180.10">
    <property type="entry name" value="FAS1 domain"/>
    <property type="match status" value="1"/>
</dbReference>
<feature type="region of interest" description="Disordered" evidence="2">
    <location>
        <begin position="26"/>
        <end position="51"/>
    </location>
</feature>
<organism evidence="5 6">
    <name type="scientific">Mumia flava</name>
    <dbReference type="NCBI Taxonomy" id="1348852"/>
    <lineage>
        <taxon>Bacteria</taxon>
        <taxon>Bacillati</taxon>
        <taxon>Actinomycetota</taxon>
        <taxon>Actinomycetes</taxon>
        <taxon>Propionibacteriales</taxon>
        <taxon>Nocardioidaceae</taxon>
        <taxon>Mumia</taxon>
    </lineage>
</organism>
<dbReference type="GO" id="GO:0030198">
    <property type="term" value="P:extracellular matrix organization"/>
    <property type="evidence" value="ECO:0007669"/>
    <property type="project" value="TreeGrafter"/>
</dbReference>
<dbReference type="Pfam" id="PF02469">
    <property type="entry name" value="Fasciclin"/>
    <property type="match status" value="1"/>
</dbReference>
<dbReference type="GO" id="GO:0007155">
    <property type="term" value="P:cell adhesion"/>
    <property type="evidence" value="ECO:0007669"/>
    <property type="project" value="TreeGrafter"/>
</dbReference>
<feature type="domain" description="FAS1" evidence="4">
    <location>
        <begin position="78"/>
        <end position="212"/>
    </location>
</feature>
<feature type="chain" id="PRO_5039045642" evidence="3">
    <location>
        <begin position="22"/>
        <end position="216"/>
    </location>
</feature>
<feature type="compositionally biased region" description="Low complexity" evidence="2">
    <location>
        <begin position="34"/>
        <end position="50"/>
    </location>
</feature>
<evidence type="ECO:0000256" key="2">
    <source>
        <dbReference type="SAM" id="MobiDB-lite"/>
    </source>
</evidence>
<dbReference type="SMART" id="SM00554">
    <property type="entry name" value="FAS1"/>
    <property type="match status" value="1"/>
</dbReference>
<accession>A0A0B2BB91</accession>
<feature type="signal peptide" evidence="3">
    <location>
        <begin position="1"/>
        <end position="21"/>
    </location>
</feature>
<dbReference type="PANTHER" id="PTHR10900:SF77">
    <property type="entry name" value="FI19380P1"/>
    <property type="match status" value="1"/>
</dbReference>
<dbReference type="InterPro" id="IPR036378">
    <property type="entry name" value="FAS1_dom_sf"/>
</dbReference>
<dbReference type="FunFam" id="2.30.180.10:FF:000019">
    <property type="entry name" value="Cell surface lipoprotein"/>
    <property type="match status" value="1"/>
</dbReference>
<protein>
    <submittedName>
        <fullName evidence="5">Putative surface protein with fasciclin (FAS1) repeats</fullName>
    </submittedName>
</protein>
<evidence type="ECO:0000259" key="4">
    <source>
        <dbReference type="PROSITE" id="PS50213"/>
    </source>
</evidence>
<reference evidence="5 6" key="1">
    <citation type="submission" date="2017-11" db="EMBL/GenBank/DDBJ databases">
        <title>Genomic Encyclopedia of Archaeal and Bacterial Type Strains, Phase II (KMG-II): From Individual Species to Whole Genera.</title>
        <authorList>
            <person name="Goeker M."/>
        </authorList>
    </citation>
    <scope>NUCLEOTIDE SEQUENCE [LARGE SCALE GENOMIC DNA]</scope>
    <source>
        <strain evidence="5 6">DSM 27763</strain>
    </source>
</reference>
<dbReference type="SUPFAM" id="SSF82153">
    <property type="entry name" value="FAS1 domain"/>
    <property type="match status" value="1"/>
</dbReference>
<dbReference type="PROSITE" id="PS50213">
    <property type="entry name" value="FAS1"/>
    <property type="match status" value="1"/>
</dbReference>
<dbReference type="GO" id="GO:0050839">
    <property type="term" value="F:cell adhesion molecule binding"/>
    <property type="evidence" value="ECO:0007669"/>
    <property type="project" value="TreeGrafter"/>
</dbReference>
<dbReference type="GO" id="GO:0031012">
    <property type="term" value="C:extracellular matrix"/>
    <property type="evidence" value="ECO:0007669"/>
    <property type="project" value="TreeGrafter"/>
</dbReference>
<evidence type="ECO:0000256" key="3">
    <source>
        <dbReference type="SAM" id="SignalP"/>
    </source>
</evidence>
<sequence>MRTTTTRLLAGLAATAVLGLAAGCGSDDSDAADDTATTSPESSATTEPDPAANLVGTGCSAYAEQVPTGPGSVDGMAQDMVTTAASNNPMLTTLTAAVTGQLNPDVNLVDTLESDEFTVFAPVDDAFAQLDQKTLDTLAKPAGAETLEAVLTYHVVPGQLAPDEVAGTHTTANGADVTVSGEGDALMVDDAAVICGGVQTQNATVYLIDGVLMPPS</sequence>
<dbReference type="GO" id="GO:0005615">
    <property type="term" value="C:extracellular space"/>
    <property type="evidence" value="ECO:0007669"/>
    <property type="project" value="TreeGrafter"/>
</dbReference>
<dbReference type="PROSITE" id="PS51257">
    <property type="entry name" value="PROKAR_LIPOPROTEIN"/>
    <property type="match status" value="1"/>
</dbReference>
<dbReference type="RefSeq" id="WP_039359636.1">
    <property type="nucleotide sequence ID" value="NZ_PGEZ01000002.1"/>
</dbReference>
<keyword evidence="6" id="KW-1185">Reference proteome</keyword>
<evidence type="ECO:0000313" key="6">
    <source>
        <dbReference type="Proteomes" id="UP000230842"/>
    </source>
</evidence>
<proteinExistence type="predicted"/>
<gene>
    <name evidence="5" type="ORF">CLV56_3451</name>
</gene>
<evidence type="ECO:0000256" key="1">
    <source>
        <dbReference type="ARBA" id="ARBA00022729"/>
    </source>
</evidence>
<dbReference type="OrthoDB" id="9800666at2"/>
<keyword evidence="1 3" id="KW-0732">Signal</keyword>
<name>A0A0B2BB91_9ACTN</name>
<dbReference type="AlphaFoldDB" id="A0A0B2BB91"/>
<dbReference type="EMBL" id="PGEZ01000002">
    <property type="protein sequence ID" value="PJJ53949.1"/>
    <property type="molecule type" value="Genomic_DNA"/>
</dbReference>